<gene>
    <name evidence="2" type="ORF">SCH01S_28_01370</name>
</gene>
<evidence type="ECO:0000256" key="1">
    <source>
        <dbReference type="SAM" id="MobiDB-lite"/>
    </source>
</evidence>
<name>A0A0E9MPA7_9SPHN</name>
<dbReference type="STRING" id="1219043.SCH01S_28_01370"/>
<reference evidence="2 3" key="1">
    <citation type="submission" date="2015-04" db="EMBL/GenBank/DDBJ databases">
        <title>Whole genome shotgun sequence of Sphingomonas changbaiensis NBRC 104936.</title>
        <authorList>
            <person name="Katano-Makiyama Y."/>
            <person name="Hosoyama A."/>
            <person name="Hashimoto M."/>
            <person name="Noguchi M."/>
            <person name="Tsuchikane K."/>
            <person name="Ohji S."/>
            <person name="Yamazoe A."/>
            <person name="Ichikawa N."/>
            <person name="Kimura A."/>
            <person name="Fujita N."/>
        </authorList>
    </citation>
    <scope>NUCLEOTIDE SEQUENCE [LARGE SCALE GENOMIC DNA]</scope>
    <source>
        <strain evidence="2 3">NBRC 104936</strain>
    </source>
</reference>
<organism evidence="2 3">
    <name type="scientific">Sphingomonas changbaiensis NBRC 104936</name>
    <dbReference type="NCBI Taxonomy" id="1219043"/>
    <lineage>
        <taxon>Bacteria</taxon>
        <taxon>Pseudomonadati</taxon>
        <taxon>Pseudomonadota</taxon>
        <taxon>Alphaproteobacteria</taxon>
        <taxon>Sphingomonadales</taxon>
        <taxon>Sphingomonadaceae</taxon>
        <taxon>Sphingomonas</taxon>
    </lineage>
</organism>
<dbReference type="OrthoDB" id="7449348at2"/>
<keyword evidence="3" id="KW-1185">Reference proteome</keyword>
<protein>
    <submittedName>
        <fullName evidence="2">Uncharacterized protein</fullName>
    </submittedName>
</protein>
<dbReference type="RefSeq" id="WP_046348082.1">
    <property type="nucleotide sequence ID" value="NZ_BBWU01000028.1"/>
</dbReference>
<dbReference type="EMBL" id="BBWU01000028">
    <property type="protein sequence ID" value="GAO39276.1"/>
    <property type="molecule type" value="Genomic_DNA"/>
</dbReference>
<accession>A0A0E9MPA7</accession>
<comment type="caution">
    <text evidence="2">The sequence shown here is derived from an EMBL/GenBank/DDBJ whole genome shotgun (WGS) entry which is preliminary data.</text>
</comment>
<feature type="region of interest" description="Disordered" evidence="1">
    <location>
        <begin position="211"/>
        <end position="230"/>
    </location>
</feature>
<evidence type="ECO:0000313" key="2">
    <source>
        <dbReference type="EMBL" id="GAO39276.1"/>
    </source>
</evidence>
<sequence>MDQHSTTDHALVPWAEAADEEAPRRHDAFAGKRRRAFLDALAKTGCVRDAARAAGVAPATVYNHQARDAAFAHHCRIAIDMAGTDIELHAWERGVIGIEEEVLAYGKVVGTRIKRSDMILKLLLQGCKPNKYGPRAGFTRKRLTAAFRREIEREVREEWRQIDKRTAAEGIEKLTQQLMRLGARRDQERREAGWVQYNGVTWIPPGWSWTGDGEPFVPPEPDIGNFPESM</sequence>
<proteinExistence type="predicted"/>
<dbReference type="Proteomes" id="UP000033202">
    <property type="component" value="Unassembled WGS sequence"/>
</dbReference>
<dbReference type="AlphaFoldDB" id="A0A0E9MPA7"/>
<evidence type="ECO:0000313" key="3">
    <source>
        <dbReference type="Proteomes" id="UP000033202"/>
    </source>
</evidence>